<keyword evidence="5 8" id="KW-0547">Nucleotide-binding</keyword>
<dbReference type="NCBIfam" id="TIGR01434">
    <property type="entry name" value="glu_cys_ligase"/>
    <property type="match status" value="1"/>
</dbReference>
<evidence type="ECO:0000259" key="10">
    <source>
        <dbReference type="Pfam" id="PF04262"/>
    </source>
</evidence>
<evidence type="ECO:0000256" key="7">
    <source>
        <dbReference type="ARBA" id="ARBA00048819"/>
    </source>
</evidence>
<dbReference type="RefSeq" id="WP_158356099.1">
    <property type="nucleotide sequence ID" value="NZ_CP034870.1"/>
</dbReference>
<dbReference type="EC" id="6.3.2.2" evidence="8"/>
<evidence type="ECO:0000256" key="4">
    <source>
        <dbReference type="ARBA" id="ARBA00022684"/>
    </source>
</evidence>
<gene>
    <name evidence="8 11" type="primary">gshA</name>
    <name evidence="11" type="ORF">D9V70_02085</name>
</gene>
<dbReference type="GO" id="GO:0006750">
    <property type="term" value="P:glutathione biosynthetic process"/>
    <property type="evidence" value="ECO:0007669"/>
    <property type="project" value="UniProtKB-UniRule"/>
</dbReference>
<evidence type="ECO:0000256" key="2">
    <source>
        <dbReference type="ARBA" id="ARBA00008772"/>
    </source>
</evidence>
<sequence>MIQDISKKLTWLKKNPGILKGIFRGIERETLRIKKNGKFSESLHPKSIGSPLTHKWITTDFAENLLEFVTPTSNNINYLISFLKDLHSFVALKIQNERIWPFSMPYCYDNDTNIKIAQYGISNLGRKKNIYRIGLKNRYGNLINTISGVHYNFSLPLNFWMHSKEQNQKDVVSSGYLNLIRNYYRFGWIIPYLFGSSPAIPSHFLQNTKKKYQFKKNKENIFYLPWSTSLRISDIGYTSTKIIDLNIMFNDLNSYLKSLKKALTTPYKKFVDIGLKDKNGNFQQLNTNILQLENELYTQIRPKRTTRNGETLIEALNSRGIEYVEIRSLDINPFSPIGINKNQILLLDLFLIWCALIDAPKMNKSDFLFTTKNWEKIIFEGRKPNQKIYINQKNEKKTLVEIGETIFKDLNKIAYILDNSENNFLYQKACKKIISFFKNPELTYSAQCLKRFIQTGAKKTGLELSNKYHKIFIERSDRIFYKKFLEEEVKNSHQKQKNIEQEDILSFEDYIKK</sequence>
<dbReference type="HAMAP" id="MF_00578">
    <property type="entry name" value="Glu_cys_ligase"/>
    <property type="match status" value="1"/>
</dbReference>
<dbReference type="Gene3D" id="3.30.590.20">
    <property type="match status" value="1"/>
</dbReference>
<reference evidence="11 12" key="1">
    <citation type="submission" date="2018-12" db="EMBL/GenBank/DDBJ databases">
        <authorList>
            <person name="Chong R.A."/>
        </authorList>
    </citation>
    <scope>NUCLEOTIDE SEQUENCE [LARGE SCALE GENOMIC DNA]</scope>
    <source>
        <strain evidence="11 12">Lps</strain>
    </source>
</reference>
<organism evidence="11 12">
    <name type="scientific">Buchnera aphidicola</name>
    <name type="common">Lipaphis pseudobrassicae</name>
    <dbReference type="NCBI Taxonomy" id="1258543"/>
    <lineage>
        <taxon>Bacteria</taxon>
        <taxon>Pseudomonadati</taxon>
        <taxon>Pseudomonadota</taxon>
        <taxon>Gammaproteobacteria</taxon>
        <taxon>Enterobacterales</taxon>
        <taxon>Erwiniaceae</taxon>
        <taxon>Buchnera</taxon>
    </lineage>
</organism>
<dbReference type="InterPro" id="IPR014746">
    <property type="entry name" value="Gln_synth/guanido_kin_cat_dom"/>
</dbReference>
<reference evidence="11 12" key="2">
    <citation type="submission" date="2019-05" db="EMBL/GenBank/DDBJ databases">
        <title>Genome evolution of the obligate endosymbiont Buchnera aphidicola.</title>
        <authorList>
            <person name="Moran N.A."/>
        </authorList>
    </citation>
    <scope>NUCLEOTIDE SEQUENCE [LARGE SCALE GENOMIC DNA]</scope>
    <source>
        <strain evidence="11 12">Lps</strain>
    </source>
</reference>
<keyword evidence="6 8" id="KW-0067">ATP-binding</keyword>
<dbReference type="InterPro" id="IPR007370">
    <property type="entry name" value="Glu_cys_ligase"/>
</dbReference>
<dbReference type="GO" id="GO:0046872">
    <property type="term" value="F:metal ion binding"/>
    <property type="evidence" value="ECO:0007669"/>
    <property type="project" value="TreeGrafter"/>
</dbReference>
<dbReference type="UniPathway" id="UPA00142">
    <property type="reaction ID" value="UER00209"/>
</dbReference>
<comment type="similarity">
    <text evidence="2 8">Belongs to the glutamate--cysteine ligase type 1 family. Type 1 subfamily.</text>
</comment>
<proteinExistence type="inferred from homology"/>
<dbReference type="GO" id="GO:0005829">
    <property type="term" value="C:cytosol"/>
    <property type="evidence" value="ECO:0007669"/>
    <property type="project" value="TreeGrafter"/>
</dbReference>
<dbReference type="OrthoDB" id="9803907at2"/>
<feature type="domain" description="Glutamate--cysteine ligase" evidence="10">
    <location>
        <begin position="11"/>
        <end position="377"/>
    </location>
</feature>
<dbReference type="PANTHER" id="PTHR38761:SF1">
    <property type="entry name" value="GLUTAMATE--CYSTEINE LIGASE"/>
    <property type="match status" value="1"/>
</dbReference>
<dbReference type="SUPFAM" id="SSF55931">
    <property type="entry name" value="Glutamine synthetase/guanido kinase"/>
    <property type="match status" value="1"/>
</dbReference>
<dbReference type="AlphaFoldDB" id="A0A4D6Y7Q9"/>
<evidence type="ECO:0000256" key="9">
    <source>
        <dbReference type="RuleBase" id="RU004391"/>
    </source>
</evidence>
<evidence type="ECO:0000256" key="5">
    <source>
        <dbReference type="ARBA" id="ARBA00022741"/>
    </source>
</evidence>
<dbReference type="PANTHER" id="PTHR38761">
    <property type="entry name" value="GLUTAMATE--CYSTEINE LIGASE"/>
    <property type="match status" value="1"/>
</dbReference>
<dbReference type="GO" id="GO:0005524">
    <property type="term" value="F:ATP binding"/>
    <property type="evidence" value="ECO:0007669"/>
    <property type="project" value="UniProtKB-KW"/>
</dbReference>
<evidence type="ECO:0000256" key="3">
    <source>
        <dbReference type="ARBA" id="ARBA00022598"/>
    </source>
</evidence>
<dbReference type="GO" id="GO:0004357">
    <property type="term" value="F:glutamate-cysteine ligase activity"/>
    <property type="evidence" value="ECO:0007669"/>
    <property type="project" value="UniProtKB-UniRule"/>
</dbReference>
<evidence type="ECO:0000313" key="11">
    <source>
        <dbReference type="EMBL" id="QCI22258.1"/>
    </source>
</evidence>
<accession>A0A4D6Y7Q9</accession>
<dbReference type="Proteomes" id="UP000298564">
    <property type="component" value="Chromosome"/>
</dbReference>
<keyword evidence="3 8" id="KW-0436">Ligase</keyword>
<dbReference type="EMBL" id="CP034870">
    <property type="protein sequence ID" value="QCI22258.1"/>
    <property type="molecule type" value="Genomic_DNA"/>
</dbReference>
<dbReference type="InterPro" id="IPR006334">
    <property type="entry name" value="Glut_cys_ligase"/>
</dbReference>
<dbReference type="Pfam" id="PF04262">
    <property type="entry name" value="Glu_cys_ligase"/>
    <property type="match status" value="1"/>
</dbReference>
<comment type="pathway">
    <text evidence="1 8 9">Sulfur metabolism; glutathione biosynthesis; glutathione from L-cysteine and L-glutamate: step 1/2.</text>
</comment>
<evidence type="ECO:0000256" key="1">
    <source>
        <dbReference type="ARBA" id="ARBA00005006"/>
    </source>
</evidence>
<evidence type="ECO:0000313" key="12">
    <source>
        <dbReference type="Proteomes" id="UP000298564"/>
    </source>
</evidence>
<evidence type="ECO:0000256" key="8">
    <source>
        <dbReference type="HAMAP-Rule" id="MF_00578"/>
    </source>
</evidence>
<name>A0A4D6Y7Q9_9GAMM</name>
<protein>
    <recommendedName>
        <fullName evidence="8">Glutamate--cysteine ligase</fullName>
        <ecNumber evidence="8">6.3.2.2</ecNumber>
    </recommendedName>
    <alternativeName>
        <fullName evidence="8">Gamma-ECS</fullName>
        <shortName evidence="8">GCS</shortName>
    </alternativeName>
    <alternativeName>
        <fullName evidence="8">Gamma-glutamylcysteine synthetase</fullName>
    </alternativeName>
</protein>
<comment type="catalytic activity">
    <reaction evidence="7 8 9">
        <text>L-cysteine + L-glutamate + ATP = gamma-L-glutamyl-L-cysteine + ADP + phosphate + H(+)</text>
        <dbReference type="Rhea" id="RHEA:13285"/>
        <dbReference type="ChEBI" id="CHEBI:15378"/>
        <dbReference type="ChEBI" id="CHEBI:29985"/>
        <dbReference type="ChEBI" id="CHEBI:30616"/>
        <dbReference type="ChEBI" id="CHEBI:35235"/>
        <dbReference type="ChEBI" id="CHEBI:43474"/>
        <dbReference type="ChEBI" id="CHEBI:58173"/>
        <dbReference type="ChEBI" id="CHEBI:456216"/>
        <dbReference type="EC" id="6.3.2.2"/>
    </reaction>
</comment>
<evidence type="ECO:0000256" key="6">
    <source>
        <dbReference type="ARBA" id="ARBA00022840"/>
    </source>
</evidence>
<keyword evidence="4 8" id="KW-0317">Glutathione biosynthesis</keyword>